<reference evidence="2 3" key="1">
    <citation type="submission" date="2023-03" db="EMBL/GenBank/DDBJ databases">
        <title>Genome insight into feeding habits of ladybird beetles.</title>
        <authorList>
            <person name="Li H.-S."/>
            <person name="Huang Y.-H."/>
            <person name="Pang H."/>
        </authorList>
    </citation>
    <scope>NUCLEOTIDE SEQUENCE [LARGE SCALE GENOMIC DNA]</scope>
    <source>
        <strain evidence="2">SYSU_2023b</strain>
        <tissue evidence="2">Whole body</tissue>
    </source>
</reference>
<feature type="region of interest" description="Disordered" evidence="1">
    <location>
        <begin position="360"/>
        <end position="387"/>
    </location>
</feature>
<keyword evidence="3" id="KW-1185">Reference proteome</keyword>
<dbReference type="EMBL" id="JARQZJ010000097">
    <property type="protein sequence ID" value="KAK9885968.1"/>
    <property type="molecule type" value="Genomic_DNA"/>
</dbReference>
<dbReference type="AlphaFoldDB" id="A0AAW1UT29"/>
<feature type="region of interest" description="Disordered" evidence="1">
    <location>
        <begin position="57"/>
        <end position="92"/>
    </location>
</feature>
<accession>A0AAW1UT29</accession>
<sequence length="444" mass="51665">MLKLVTYFNGNKIPQEQKKKSNKSERKASKRKLLEAIADGITKITLEGSKCRKIKTAKRRNEKKKREQNLVESRETALSLTNDTNEDVAKSSRNSNSKCVTVVPNRLLEVDIVAKIENGKSECERRFEELDSHRKKSKEVSSQHKTNIQQIKHKYRSEIDAIKGSNVEPLVRLHKMQTVRENFRLQLKKNREFYMREMCKMKRIRAKLLKDLCAQKKSERDVKDVSVGNYVVPVGQDFHSCLKKMREKEKPYSTTTFLNLQDDISMGNSENIPPLHTDSKITTNTLLVQEPSLADPSKNEVMVKPRMVTNFKKSTSKQVCTDIPSMFGLSFNFDMSNTEQTCPQLSSVKKDQEQWNQEVGTRIGRNKHYSEESEDVESPDGGSKRNTQGQLYHLAFEKRGETIKKSDTMKWRQQRIEQWEKYRKDITKQNPEKSFKPNIVVYKY</sequence>
<name>A0AAW1UT29_9CUCU</name>
<gene>
    <name evidence="2" type="ORF">WA026_013845</name>
</gene>
<feature type="region of interest" description="Disordered" evidence="1">
    <location>
        <begin position="9"/>
        <end position="30"/>
    </location>
</feature>
<comment type="caution">
    <text evidence="2">The sequence shown here is derived from an EMBL/GenBank/DDBJ whole genome shotgun (WGS) entry which is preliminary data.</text>
</comment>
<organism evidence="2 3">
    <name type="scientific">Henosepilachna vigintioctopunctata</name>
    <dbReference type="NCBI Taxonomy" id="420089"/>
    <lineage>
        <taxon>Eukaryota</taxon>
        <taxon>Metazoa</taxon>
        <taxon>Ecdysozoa</taxon>
        <taxon>Arthropoda</taxon>
        <taxon>Hexapoda</taxon>
        <taxon>Insecta</taxon>
        <taxon>Pterygota</taxon>
        <taxon>Neoptera</taxon>
        <taxon>Endopterygota</taxon>
        <taxon>Coleoptera</taxon>
        <taxon>Polyphaga</taxon>
        <taxon>Cucujiformia</taxon>
        <taxon>Coccinelloidea</taxon>
        <taxon>Coccinellidae</taxon>
        <taxon>Epilachninae</taxon>
        <taxon>Epilachnini</taxon>
        <taxon>Henosepilachna</taxon>
    </lineage>
</organism>
<evidence type="ECO:0000313" key="2">
    <source>
        <dbReference type="EMBL" id="KAK9885968.1"/>
    </source>
</evidence>
<feature type="compositionally biased region" description="Basic and acidic residues" evidence="1">
    <location>
        <begin position="64"/>
        <end position="75"/>
    </location>
</feature>
<evidence type="ECO:0000313" key="3">
    <source>
        <dbReference type="Proteomes" id="UP001431783"/>
    </source>
</evidence>
<evidence type="ECO:0000256" key="1">
    <source>
        <dbReference type="SAM" id="MobiDB-lite"/>
    </source>
</evidence>
<proteinExistence type="predicted"/>
<feature type="compositionally biased region" description="Basic and acidic residues" evidence="1">
    <location>
        <begin position="15"/>
        <end position="27"/>
    </location>
</feature>
<protein>
    <submittedName>
        <fullName evidence="2">Uncharacterized protein</fullName>
    </submittedName>
</protein>
<dbReference type="Proteomes" id="UP001431783">
    <property type="component" value="Unassembled WGS sequence"/>
</dbReference>